<keyword evidence="1" id="KW-0808">Transferase</keyword>
<dbReference type="Pfam" id="PF06962">
    <property type="entry name" value="rRNA_methylase"/>
    <property type="match status" value="1"/>
</dbReference>
<comment type="caution">
    <text evidence="1">The sequence shown here is derived from an EMBL/GenBank/DDBJ whole genome shotgun (WGS) entry which is preliminary data.</text>
</comment>
<accession>A0ABW3PE46</accession>
<dbReference type="PANTHER" id="PTHR35276:SF1">
    <property type="entry name" value="TRNA (MNM(5)S(2)U34)-METHYLTRANSFERASE, CHLOROPLASTIC"/>
    <property type="match status" value="1"/>
</dbReference>
<name>A0ABW3PE46_9LACO</name>
<dbReference type="RefSeq" id="WP_121979110.1">
    <property type="nucleotide sequence ID" value="NZ_JBHTLH010000004.1"/>
</dbReference>
<evidence type="ECO:0000313" key="2">
    <source>
        <dbReference type="Proteomes" id="UP001597156"/>
    </source>
</evidence>
<dbReference type="GO" id="GO:0032259">
    <property type="term" value="P:methylation"/>
    <property type="evidence" value="ECO:0007669"/>
    <property type="project" value="UniProtKB-KW"/>
</dbReference>
<keyword evidence="1" id="KW-0489">Methyltransferase</keyword>
<sequence>MNRLPNGLTFSHQLLREAVASGDNVIDGTVGNGHDTLLLATLVGAAGQVYGFDIQEPAIQATKRLLTQHKIDPTIVKLYQKSHAEIDTVLPTDTPISAAIFNLGYLPGGSKAIITKPASTLVAIKACLKHLKKFGLVIVVVYYGHPGGLAEKQAILDFCQKLPQKRYSVLNYGFINQVHEPPFVLAIQKIN</sequence>
<dbReference type="InterPro" id="IPR029063">
    <property type="entry name" value="SAM-dependent_MTases_sf"/>
</dbReference>
<gene>
    <name evidence="1" type="ORF">ACFQ22_00475</name>
</gene>
<proteinExistence type="predicted"/>
<dbReference type="Gene3D" id="3.40.50.150">
    <property type="entry name" value="Vaccinia Virus protein VP39"/>
    <property type="match status" value="1"/>
</dbReference>
<evidence type="ECO:0000313" key="1">
    <source>
        <dbReference type="EMBL" id="MFD1123839.1"/>
    </source>
</evidence>
<reference evidence="2" key="1">
    <citation type="journal article" date="2019" name="Int. J. Syst. Evol. Microbiol.">
        <title>The Global Catalogue of Microorganisms (GCM) 10K type strain sequencing project: providing services to taxonomists for standard genome sequencing and annotation.</title>
        <authorList>
            <consortium name="The Broad Institute Genomics Platform"/>
            <consortium name="The Broad Institute Genome Sequencing Center for Infectious Disease"/>
            <person name="Wu L."/>
            <person name="Ma J."/>
        </authorList>
    </citation>
    <scope>NUCLEOTIDE SEQUENCE [LARGE SCALE GENOMIC DNA]</scope>
    <source>
        <strain evidence="2">CCUG 71848</strain>
    </source>
</reference>
<organism evidence="1 2">
    <name type="scientific">Lentilactobacillus raoultii</name>
    <dbReference type="NCBI Taxonomy" id="1987503"/>
    <lineage>
        <taxon>Bacteria</taxon>
        <taxon>Bacillati</taxon>
        <taxon>Bacillota</taxon>
        <taxon>Bacilli</taxon>
        <taxon>Lactobacillales</taxon>
        <taxon>Lactobacillaceae</taxon>
        <taxon>Lentilactobacillus</taxon>
    </lineage>
</organism>
<dbReference type="GO" id="GO:0008168">
    <property type="term" value="F:methyltransferase activity"/>
    <property type="evidence" value="ECO:0007669"/>
    <property type="project" value="UniProtKB-KW"/>
</dbReference>
<dbReference type="SUPFAM" id="SSF53335">
    <property type="entry name" value="S-adenosyl-L-methionine-dependent methyltransferases"/>
    <property type="match status" value="1"/>
</dbReference>
<dbReference type="PANTHER" id="PTHR35276">
    <property type="entry name" value="S-ADENOSYL-L-METHIONINE-DEPENDENT METHYLTRANSFERASES SUPERFAMILY PROTEIN"/>
    <property type="match status" value="1"/>
</dbReference>
<protein>
    <submittedName>
        <fullName evidence="1">Class I SAM-dependent methyltransferase</fullName>
    </submittedName>
</protein>
<dbReference type="Proteomes" id="UP001597156">
    <property type="component" value="Unassembled WGS sequence"/>
</dbReference>
<keyword evidence="2" id="KW-1185">Reference proteome</keyword>
<dbReference type="InterPro" id="IPR010719">
    <property type="entry name" value="MnmM_MeTrfase"/>
</dbReference>
<dbReference type="EMBL" id="JBHTLH010000004">
    <property type="protein sequence ID" value="MFD1123839.1"/>
    <property type="molecule type" value="Genomic_DNA"/>
</dbReference>